<evidence type="ECO:0000256" key="8">
    <source>
        <dbReference type="SAM" id="MobiDB-lite"/>
    </source>
</evidence>
<feature type="compositionally biased region" description="Polar residues" evidence="8">
    <location>
        <begin position="861"/>
        <end position="890"/>
    </location>
</feature>
<feature type="region of interest" description="Disordered" evidence="8">
    <location>
        <begin position="838"/>
        <end position="890"/>
    </location>
</feature>
<evidence type="ECO:0000259" key="9">
    <source>
        <dbReference type="Pfam" id="PF10513"/>
    </source>
</evidence>
<dbReference type="Pfam" id="PF10513">
    <property type="entry name" value="EPL1"/>
    <property type="match status" value="1"/>
</dbReference>
<evidence type="ECO:0000313" key="11">
    <source>
        <dbReference type="Proteomes" id="UP001049176"/>
    </source>
</evidence>
<dbReference type="GeneID" id="66082567"/>
<dbReference type="OrthoDB" id="435275at2759"/>
<dbReference type="Proteomes" id="UP001049176">
    <property type="component" value="Chromosome 9"/>
</dbReference>
<accession>A0A9P7RPX7</accession>
<comment type="caution">
    <text evidence="10">The sequence shown here is derived from an EMBL/GenBank/DDBJ whole genome shotgun (WGS) entry which is preliminary data.</text>
</comment>
<dbReference type="RefSeq" id="XP_043004005.1">
    <property type="nucleotide sequence ID" value="XM_043158652.1"/>
</dbReference>
<evidence type="ECO:0000256" key="7">
    <source>
        <dbReference type="RuleBase" id="RU361124"/>
    </source>
</evidence>
<dbReference type="GO" id="GO:0006357">
    <property type="term" value="P:regulation of transcription by RNA polymerase II"/>
    <property type="evidence" value="ECO:0007669"/>
    <property type="project" value="InterPro"/>
</dbReference>
<organism evidence="10 11">
    <name type="scientific">Marasmius oreades</name>
    <name type="common">fairy-ring Marasmius</name>
    <dbReference type="NCBI Taxonomy" id="181124"/>
    <lineage>
        <taxon>Eukaryota</taxon>
        <taxon>Fungi</taxon>
        <taxon>Dikarya</taxon>
        <taxon>Basidiomycota</taxon>
        <taxon>Agaricomycotina</taxon>
        <taxon>Agaricomycetes</taxon>
        <taxon>Agaricomycetidae</taxon>
        <taxon>Agaricales</taxon>
        <taxon>Marasmiineae</taxon>
        <taxon>Marasmiaceae</taxon>
        <taxon>Marasmius</taxon>
    </lineage>
</organism>
<dbReference type="InterPro" id="IPR019542">
    <property type="entry name" value="Enhancer_polycomb-like_N"/>
</dbReference>
<dbReference type="PANTHER" id="PTHR14898">
    <property type="entry name" value="ENHANCER OF POLYCOMB"/>
    <property type="match status" value="1"/>
</dbReference>
<evidence type="ECO:0000256" key="5">
    <source>
        <dbReference type="ARBA" id="ARBA00023242"/>
    </source>
</evidence>
<keyword evidence="11" id="KW-1185">Reference proteome</keyword>
<keyword evidence="5 7" id="KW-0539">Nucleus</keyword>
<dbReference type="GO" id="GO:0005634">
    <property type="term" value="C:nucleus"/>
    <property type="evidence" value="ECO:0007669"/>
    <property type="project" value="UniProtKB-SubCell"/>
</dbReference>
<dbReference type="EMBL" id="CM032189">
    <property type="protein sequence ID" value="KAG7087534.1"/>
    <property type="molecule type" value="Genomic_DNA"/>
</dbReference>
<feature type="region of interest" description="Disordered" evidence="8">
    <location>
        <begin position="255"/>
        <end position="293"/>
    </location>
</feature>
<gene>
    <name evidence="10" type="ORF">E1B28_013492</name>
</gene>
<protein>
    <recommendedName>
        <fullName evidence="7">Enhancer of polycomb-like protein</fullName>
    </recommendedName>
</protein>
<evidence type="ECO:0000256" key="6">
    <source>
        <dbReference type="ARBA" id="ARBA00025513"/>
    </source>
</evidence>
<comment type="subcellular location">
    <subcellularLocation>
        <location evidence="1 7">Nucleus</location>
    </subcellularLocation>
</comment>
<feature type="region of interest" description="Disordered" evidence="8">
    <location>
        <begin position="788"/>
        <end position="808"/>
    </location>
</feature>
<feature type="domain" description="Enhancer of polycomb-like N-terminal" evidence="9">
    <location>
        <begin position="108"/>
        <end position="307"/>
    </location>
</feature>
<keyword evidence="4 7" id="KW-0804">Transcription</keyword>
<evidence type="ECO:0000256" key="1">
    <source>
        <dbReference type="ARBA" id="ARBA00004123"/>
    </source>
</evidence>
<keyword evidence="3 7" id="KW-0805">Transcription regulation</keyword>
<reference evidence="10" key="1">
    <citation type="journal article" date="2021" name="Genome Biol. Evol.">
        <title>The assembled and annotated genome of the fairy-ring fungus Marasmius oreades.</title>
        <authorList>
            <person name="Hiltunen M."/>
            <person name="Ament-Velasquez S.L."/>
            <person name="Johannesson H."/>
        </authorList>
    </citation>
    <scope>NUCLEOTIDE SEQUENCE</scope>
    <source>
        <strain evidence="10">03SP1</strain>
    </source>
</reference>
<feature type="region of interest" description="Disordered" evidence="8">
    <location>
        <begin position="1004"/>
        <end position="1025"/>
    </location>
</feature>
<comment type="similarity">
    <text evidence="2 7">Belongs to the enhancer of polycomb family.</text>
</comment>
<evidence type="ECO:0000256" key="4">
    <source>
        <dbReference type="ARBA" id="ARBA00023163"/>
    </source>
</evidence>
<feature type="compositionally biased region" description="Acidic residues" evidence="8">
    <location>
        <begin position="625"/>
        <end position="640"/>
    </location>
</feature>
<feature type="compositionally biased region" description="Polar residues" evidence="8">
    <location>
        <begin position="788"/>
        <end position="803"/>
    </location>
</feature>
<evidence type="ECO:0000256" key="2">
    <source>
        <dbReference type="ARBA" id="ARBA00008035"/>
    </source>
</evidence>
<name>A0A9P7RPX7_9AGAR</name>
<dbReference type="InterPro" id="IPR024943">
    <property type="entry name" value="Enhancer_polycomb"/>
</dbReference>
<dbReference type="AlphaFoldDB" id="A0A9P7RPX7"/>
<evidence type="ECO:0000256" key="3">
    <source>
        <dbReference type="ARBA" id="ARBA00023015"/>
    </source>
</evidence>
<feature type="compositionally biased region" description="Polar residues" evidence="8">
    <location>
        <begin position="1074"/>
        <end position="1098"/>
    </location>
</feature>
<evidence type="ECO:0000313" key="10">
    <source>
        <dbReference type="EMBL" id="KAG7087534.1"/>
    </source>
</evidence>
<proteinExistence type="inferred from homology"/>
<feature type="region of interest" description="Disordered" evidence="8">
    <location>
        <begin position="1041"/>
        <end position="1098"/>
    </location>
</feature>
<sequence length="1098" mass="122512">MSSGDFSGMNGLENSVLVSSSTYEYYLWETIKYAHTQFAVNRRFRPETFSAQHRRLETDTITRSAQRRAHNKNRSFLPVPSHFQLFFCLNIHAMPRPGQPPASTLRNRNRINNKSRLKIVHGNIDADPIIPDEDDEKNRLLQSVAGVDQEDANEHHLQAVLSEAALRNHSTHRLTRGSEKEKHTTPVAFIPIPDSAGVVDDYEQLYPPNRWKDTVAYIQFTSTTEECATAALANGFSYYMDERDMDWLTKNNEEARGEGTSVQGAFSCSGTRTSGRSAKAKGKEPDSPSPVSMTEDEFEFVMGLYEKMTHEKTEFLHHSLETGMAFPPFSDYQDTFSTPLPPSTFTSFSLPRWLPSSAQLVRIARAVYPYWKERRLERDGHRIIPILNFDESDSLNESYICFRRRDVKAVRKTRASQVTSSDKLARLQAEFTFPVELAKCVISREQLKRESARQSQHIWEQRIQFVELRRRYPMLAEKMDEELLVDRERLSKKPELRGVKIPPKADVIPPQTPQVVRPKDRIASIQNKIEGFLQKHKEVDQHWEDAIDTGYVPPPSAHPSRLFKYINTSDAPKALSPEGGEEITSGQSYRRSVRMRYGRGGRMFVDRRVPFSNGFSSRLKRTREDPDDDTMDVDCEEDEEHDRRLKERWRFDSDDGPPYGPNGSDEQDRALVNDFETSYMRCTVNLLSEPDYVCLLPDPTIIRTGPDGRKEAYLPFKLGQPPRPCPVNSNQPMISQTAQAAASVPVSQQMKMQVQHATANVNMLPQHMRISAGRRPPSASVAATVPIATSASPPRQMPQPTHNGTGGRPAINMPHVDAVNSLPKVDGTALLGNGFASITPAPSLPQPQLQQQSSLEVMEPQTPQQQQRSGCESGELHSSQQQENGLGHSIGNSQLKYQLKPHDQQQHSNYSGGMLNGNPAAHLNGYSGMPTYVLPPAQQQTSALSLQQVQNLKSVFAAAAAPQVGTQMYMHHVVPSVKGNGQPPNGMNINLKVPPNVRQQQMQWPASGGGGSPVMNGSPPMQRPGSVVNGVPVVNGVTAMSPPRTPSSVGQLGNVGLNGQHHHQMSMSPPPIRSPQQHQSSPRVPQTPVMSANSQGGY</sequence>
<feature type="region of interest" description="Disordered" evidence="8">
    <location>
        <begin position="617"/>
        <end position="667"/>
    </location>
</feature>
<feature type="compositionally biased region" description="Polar residues" evidence="8">
    <location>
        <begin position="260"/>
        <end position="276"/>
    </location>
</feature>
<dbReference type="GO" id="GO:0035267">
    <property type="term" value="C:NuA4 histone acetyltransferase complex"/>
    <property type="evidence" value="ECO:0007669"/>
    <property type="project" value="InterPro"/>
</dbReference>
<feature type="compositionally biased region" description="Low complexity" evidence="8">
    <location>
        <begin position="846"/>
        <end position="855"/>
    </location>
</feature>
<comment type="function">
    <text evidence="6">Component of the NuA4 histone acetyltransferase complex which is involved in transcriptional activation of selected genes principally by acetylation of nucleosomal histone H4 and H2A. The NuA4 complex is also involved in DNA repair. Involved in gene silencing by neighboring heterochromatin, blockage of the silencing spreading along the chromosome, and required for cell cycle progression through G2/M.</text>
</comment>
<feature type="compositionally biased region" description="Basic and acidic residues" evidence="8">
    <location>
        <begin position="641"/>
        <end position="653"/>
    </location>
</feature>